<evidence type="ECO:0000313" key="3">
    <source>
        <dbReference type="EMBL" id="MBB5017427.1"/>
    </source>
</evidence>
<evidence type="ECO:0000313" key="4">
    <source>
        <dbReference type="Proteomes" id="UP000575898"/>
    </source>
</evidence>
<dbReference type="PANTHER" id="PTHR35191">
    <property type="entry name" value="PROPHAGE SIDE TAIL FIBER PROTEIN HOMOLOG STFQ-RELATED"/>
    <property type="match status" value="1"/>
</dbReference>
<organism evidence="3 4">
    <name type="scientific">Chitinivorax tropicus</name>
    <dbReference type="NCBI Taxonomy" id="714531"/>
    <lineage>
        <taxon>Bacteria</taxon>
        <taxon>Pseudomonadati</taxon>
        <taxon>Pseudomonadota</taxon>
        <taxon>Betaproteobacteria</taxon>
        <taxon>Chitinivorax</taxon>
    </lineage>
</organism>
<evidence type="ECO:0000259" key="1">
    <source>
        <dbReference type="Pfam" id="PF07484"/>
    </source>
</evidence>
<proteinExistence type="predicted"/>
<dbReference type="RefSeq" id="WP_184035196.1">
    <property type="nucleotide sequence ID" value="NZ_JACHHY010000003.1"/>
</dbReference>
<dbReference type="InterPro" id="IPR051934">
    <property type="entry name" value="Phage_Tail_Fiber_Structural"/>
</dbReference>
<dbReference type="PANTHER" id="PTHR35191:SF1">
    <property type="entry name" value="PROPHAGE SIDE TAIL FIBER PROTEIN HOMOLOG STFQ-RELATED"/>
    <property type="match status" value="1"/>
</dbReference>
<dbReference type="InterPro" id="IPR037053">
    <property type="entry name" value="Phage_tail_collar_dom_sf"/>
</dbReference>
<dbReference type="AlphaFoldDB" id="A0A840MKP4"/>
<keyword evidence="4" id="KW-1185">Reference proteome</keyword>
<dbReference type="Proteomes" id="UP000575898">
    <property type="component" value="Unassembled WGS sequence"/>
</dbReference>
<dbReference type="Pfam" id="PF07484">
    <property type="entry name" value="Collar"/>
    <property type="match status" value="1"/>
</dbReference>
<protein>
    <submittedName>
        <fullName evidence="3">Phage-related tail fiber protein</fullName>
    </submittedName>
</protein>
<evidence type="ECO:0000259" key="2">
    <source>
        <dbReference type="Pfam" id="PF12571"/>
    </source>
</evidence>
<accession>A0A840MKP4</accession>
<gene>
    <name evidence="3" type="ORF">HNQ59_000691</name>
</gene>
<sequence>MSEIFFTIITQSGKKKIAKSLAEARPIVLSRMAVGSGVNNDYYPPEETQQNLKAPIWSADINRLVVDVANPNWVVAELSIPDSVMSQLPEPYKSNGFYIREVGVFDKDGDLFAIGKFPESFKPPISNGTNKQIYVRMMLEVTNASSVILQIDPNTAVANKQYVDQQVMNHTKQVDPHPQYATITAIQRQAYTALSTGGTAPAFTATASPAITAYVAGQRFRVGFHAGVSGASTINLNSLGAKPLKQYDYTGTKVNAVIATGQLGDVEYDGADFVILDPLPGFSAPPGEVQFFAMRTAPAGYLKANGAAVSRTTYAALFTAIGTAFGAGDGSTTFNLPDLRGEFLRGFDDGRGIDSGRTFGTLQAQSVQTHQHGIATIEVFNTAAFIINDSSGDGVVSADNSGASICITRSGRYFTDNAGSTETRPRNVALLACIKF</sequence>
<reference evidence="3 4" key="1">
    <citation type="submission" date="2020-08" db="EMBL/GenBank/DDBJ databases">
        <title>Genomic Encyclopedia of Type Strains, Phase IV (KMG-IV): sequencing the most valuable type-strain genomes for metagenomic binning, comparative biology and taxonomic classification.</title>
        <authorList>
            <person name="Goeker M."/>
        </authorList>
    </citation>
    <scope>NUCLEOTIDE SEQUENCE [LARGE SCALE GENOMIC DNA]</scope>
    <source>
        <strain evidence="3 4">DSM 27165</strain>
    </source>
</reference>
<feature type="domain" description="Phage tail fibre protein N-terminal" evidence="2">
    <location>
        <begin position="1"/>
        <end position="160"/>
    </location>
</feature>
<feature type="domain" description="Phage tail collar" evidence="1">
    <location>
        <begin position="287"/>
        <end position="344"/>
    </location>
</feature>
<dbReference type="InterPro" id="IPR011083">
    <property type="entry name" value="Phage_tail_collar_dom"/>
</dbReference>
<dbReference type="Gene3D" id="3.90.1340.10">
    <property type="entry name" value="Phage tail collar domain"/>
    <property type="match status" value="1"/>
</dbReference>
<dbReference type="Pfam" id="PF12571">
    <property type="entry name" value="Phage_tail_fib"/>
    <property type="match status" value="1"/>
</dbReference>
<dbReference type="SUPFAM" id="SSF88874">
    <property type="entry name" value="Receptor-binding domain of short tail fibre protein gp12"/>
    <property type="match status" value="1"/>
</dbReference>
<dbReference type="EMBL" id="JACHHY010000003">
    <property type="protein sequence ID" value="MBB5017427.1"/>
    <property type="molecule type" value="Genomic_DNA"/>
</dbReference>
<name>A0A840MKP4_9PROT</name>
<dbReference type="InterPro" id="IPR022225">
    <property type="entry name" value="Phage_tail_fibre_N"/>
</dbReference>
<comment type="caution">
    <text evidence="3">The sequence shown here is derived from an EMBL/GenBank/DDBJ whole genome shotgun (WGS) entry which is preliminary data.</text>
</comment>